<name>A0ABU6VYT0_9FABA</name>
<evidence type="ECO:0008006" key="8">
    <source>
        <dbReference type="Google" id="ProtNLM"/>
    </source>
</evidence>
<feature type="region of interest" description="Disordered" evidence="5">
    <location>
        <begin position="130"/>
        <end position="155"/>
    </location>
</feature>
<comment type="similarity">
    <text evidence="1">Belongs to the heat shock protein 90 family.</text>
</comment>
<evidence type="ECO:0000313" key="6">
    <source>
        <dbReference type="EMBL" id="MED6177590.1"/>
    </source>
</evidence>
<sequence length="155" mass="16969">MAESFLPLSYSYHCMYKNQTTWIQQEIYQAEVSGLMDLIVNSLLYSNKKDSKDAGGDNNLIGQFGVGFYYAFLVSDKPIHGIGIAFDSVPKIEKNSHSASPITLVTVTDHQPPPPFSIVTLLHHTVAAPRPSHLIPSPSPSQEPSPRSPSSSQKS</sequence>
<proteinExistence type="inferred from homology"/>
<evidence type="ECO:0000256" key="3">
    <source>
        <dbReference type="ARBA" id="ARBA00022840"/>
    </source>
</evidence>
<dbReference type="InterPro" id="IPR036890">
    <property type="entry name" value="HATPase_C_sf"/>
</dbReference>
<evidence type="ECO:0000256" key="4">
    <source>
        <dbReference type="ARBA" id="ARBA00023186"/>
    </source>
</evidence>
<keyword evidence="2" id="KW-0547">Nucleotide-binding</keyword>
<dbReference type="Gene3D" id="3.30.565.10">
    <property type="entry name" value="Histidine kinase-like ATPase, C-terminal domain"/>
    <property type="match status" value="1"/>
</dbReference>
<keyword evidence="7" id="KW-1185">Reference proteome</keyword>
<reference evidence="6 7" key="1">
    <citation type="journal article" date="2023" name="Plants (Basel)">
        <title>Bridging the Gap: Combining Genomics and Transcriptomics Approaches to Understand Stylosanthes scabra, an Orphan Legume from the Brazilian Caatinga.</title>
        <authorList>
            <person name="Ferreira-Neto J.R.C."/>
            <person name="da Silva M.D."/>
            <person name="Binneck E."/>
            <person name="de Melo N.F."/>
            <person name="da Silva R.H."/>
            <person name="de Melo A.L.T.M."/>
            <person name="Pandolfi V."/>
            <person name="Bustamante F.O."/>
            <person name="Brasileiro-Vidal A.C."/>
            <person name="Benko-Iseppon A.M."/>
        </authorList>
    </citation>
    <scope>NUCLEOTIDE SEQUENCE [LARGE SCALE GENOMIC DNA]</scope>
    <source>
        <tissue evidence="6">Leaves</tissue>
    </source>
</reference>
<evidence type="ECO:0000313" key="7">
    <source>
        <dbReference type="Proteomes" id="UP001341840"/>
    </source>
</evidence>
<comment type="caution">
    <text evidence="6">The sequence shown here is derived from an EMBL/GenBank/DDBJ whole genome shotgun (WGS) entry which is preliminary data.</text>
</comment>
<accession>A0ABU6VYT0</accession>
<keyword evidence="4" id="KW-0143">Chaperone</keyword>
<feature type="compositionally biased region" description="Pro residues" evidence="5">
    <location>
        <begin position="137"/>
        <end position="147"/>
    </location>
</feature>
<organism evidence="6 7">
    <name type="scientific">Stylosanthes scabra</name>
    <dbReference type="NCBI Taxonomy" id="79078"/>
    <lineage>
        <taxon>Eukaryota</taxon>
        <taxon>Viridiplantae</taxon>
        <taxon>Streptophyta</taxon>
        <taxon>Embryophyta</taxon>
        <taxon>Tracheophyta</taxon>
        <taxon>Spermatophyta</taxon>
        <taxon>Magnoliopsida</taxon>
        <taxon>eudicotyledons</taxon>
        <taxon>Gunneridae</taxon>
        <taxon>Pentapetalae</taxon>
        <taxon>rosids</taxon>
        <taxon>fabids</taxon>
        <taxon>Fabales</taxon>
        <taxon>Fabaceae</taxon>
        <taxon>Papilionoideae</taxon>
        <taxon>50 kb inversion clade</taxon>
        <taxon>dalbergioids sensu lato</taxon>
        <taxon>Dalbergieae</taxon>
        <taxon>Pterocarpus clade</taxon>
        <taxon>Stylosanthes</taxon>
    </lineage>
</organism>
<dbReference type="Proteomes" id="UP001341840">
    <property type="component" value="Unassembled WGS sequence"/>
</dbReference>
<gene>
    <name evidence="6" type="ORF">PIB30_099639</name>
</gene>
<keyword evidence="3" id="KW-0067">ATP-binding</keyword>
<evidence type="ECO:0000256" key="5">
    <source>
        <dbReference type="SAM" id="MobiDB-lite"/>
    </source>
</evidence>
<dbReference type="EMBL" id="JASCZI010153723">
    <property type="protein sequence ID" value="MED6177590.1"/>
    <property type="molecule type" value="Genomic_DNA"/>
</dbReference>
<dbReference type="PANTHER" id="PTHR11528">
    <property type="entry name" value="HEAT SHOCK PROTEIN 90 FAMILY MEMBER"/>
    <property type="match status" value="1"/>
</dbReference>
<evidence type="ECO:0000256" key="2">
    <source>
        <dbReference type="ARBA" id="ARBA00022741"/>
    </source>
</evidence>
<dbReference type="SUPFAM" id="SSF55874">
    <property type="entry name" value="ATPase domain of HSP90 chaperone/DNA topoisomerase II/histidine kinase"/>
    <property type="match status" value="1"/>
</dbReference>
<protein>
    <recommendedName>
        <fullName evidence="8">Peptidase A1 domain-containing protein</fullName>
    </recommendedName>
</protein>
<evidence type="ECO:0000256" key="1">
    <source>
        <dbReference type="ARBA" id="ARBA00008239"/>
    </source>
</evidence>
<dbReference type="InterPro" id="IPR001404">
    <property type="entry name" value="Hsp90_fam"/>
</dbReference>